<keyword evidence="1" id="KW-0547">Nucleotide-binding</keyword>
<dbReference type="InterPro" id="IPR003439">
    <property type="entry name" value="ABC_transporter-like_ATP-bd"/>
</dbReference>
<dbReference type="Proteomes" id="UP000176609">
    <property type="component" value="Unassembled WGS sequence"/>
</dbReference>
<evidence type="ECO:0000256" key="1">
    <source>
        <dbReference type="ARBA" id="ARBA00022741"/>
    </source>
</evidence>
<proteinExistence type="predicted"/>
<dbReference type="GO" id="GO:0016020">
    <property type="term" value="C:membrane"/>
    <property type="evidence" value="ECO:0007669"/>
    <property type="project" value="InterPro"/>
</dbReference>
<accession>A0A1F6AQU3</accession>
<dbReference type="GO" id="GO:0016887">
    <property type="term" value="F:ATP hydrolysis activity"/>
    <property type="evidence" value="ECO:0007669"/>
    <property type="project" value="InterPro"/>
</dbReference>
<protein>
    <submittedName>
        <fullName evidence="4">Phosphate ABC transporter ATP-binding protein</fullName>
    </submittedName>
</protein>
<evidence type="ECO:0000256" key="2">
    <source>
        <dbReference type="ARBA" id="ARBA00022840"/>
    </source>
</evidence>
<dbReference type="AlphaFoldDB" id="A0A1F6AQU3"/>
<reference evidence="4 5" key="1">
    <citation type="journal article" date="2016" name="Nat. Commun.">
        <title>Thousands of microbial genomes shed light on interconnected biogeochemical processes in an aquifer system.</title>
        <authorList>
            <person name="Anantharaman K."/>
            <person name="Brown C.T."/>
            <person name="Hug L.A."/>
            <person name="Sharon I."/>
            <person name="Castelle C.J."/>
            <person name="Probst A.J."/>
            <person name="Thomas B.C."/>
            <person name="Singh A."/>
            <person name="Wilkins M.J."/>
            <person name="Karaoz U."/>
            <person name="Brodie E.L."/>
            <person name="Williams K.H."/>
            <person name="Hubbard S.S."/>
            <person name="Banfield J.F."/>
        </authorList>
    </citation>
    <scope>NUCLEOTIDE SEQUENCE [LARGE SCALE GENOMIC DNA]</scope>
</reference>
<evidence type="ECO:0000313" key="4">
    <source>
        <dbReference type="EMBL" id="OGG26853.1"/>
    </source>
</evidence>
<dbReference type="GO" id="GO:0005315">
    <property type="term" value="F:phosphate transmembrane transporter activity"/>
    <property type="evidence" value="ECO:0007669"/>
    <property type="project" value="InterPro"/>
</dbReference>
<dbReference type="Gene3D" id="3.40.50.300">
    <property type="entry name" value="P-loop containing nucleotide triphosphate hydrolases"/>
    <property type="match status" value="1"/>
</dbReference>
<keyword evidence="2 4" id="KW-0067">ATP-binding</keyword>
<dbReference type="EMBL" id="MFJR01000007">
    <property type="protein sequence ID" value="OGG26853.1"/>
    <property type="molecule type" value="Genomic_DNA"/>
</dbReference>
<sequence>MMKITSRNLNVFYEDFHALINVNLDIREHAITAFIGSSGCGKTTLLRCFNRMNDLIDGAKVHGEVRLDGKNIYPDGGDLLALRRKVGMVFQRPNPFPLSIFDNCIYGPRVHGTKERKKLEVISEHALSAVLLWEELKDRLDRPALELTGEQQQRLCIARLLAVNAEVLLMDEPCSTLDPIATQKIEELLVKLKKDYTIVIVTHNMQQAARISDSTGFFLMGEMVEFGTTKKLFRSPKHKRTQDYLEGRFG</sequence>
<feature type="domain" description="ABC transporter" evidence="3">
    <location>
        <begin position="4"/>
        <end position="245"/>
    </location>
</feature>
<name>A0A1F6AQU3_9BACT</name>
<evidence type="ECO:0000313" key="5">
    <source>
        <dbReference type="Proteomes" id="UP000176609"/>
    </source>
</evidence>
<dbReference type="CDD" id="cd03260">
    <property type="entry name" value="ABC_PstB_phosphate_transporter"/>
    <property type="match status" value="1"/>
</dbReference>
<gene>
    <name evidence="4" type="ORF">A2960_01675</name>
</gene>
<dbReference type="Pfam" id="PF00005">
    <property type="entry name" value="ABC_tran"/>
    <property type="match status" value="1"/>
</dbReference>
<organism evidence="4 5">
    <name type="scientific">Candidatus Gottesmanbacteria bacterium RIFCSPLOWO2_01_FULL_39_12b</name>
    <dbReference type="NCBI Taxonomy" id="1798388"/>
    <lineage>
        <taxon>Bacteria</taxon>
        <taxon>Candidatus Gottesmaniibacteriota</taxon>
    </lineage>
</organism>
<dbReference type="InterPro" id="IPR027417">
    <property type="entry name" value="P-loop_NTPase"/>
</dbReference>
<comment type="caution">
    <text evidence="4">The sequence shown here is derived from an EMBL/GenBank/DDBJ whole genome shotgun (WGS) entry which is preliminary data.</text>
</comment>
<dbReference type="PANTHER" id="PTHR43423">
    <property type="entry name" value="ABC TRANSPORTER I FAMILY MEMBER 17"/>
    <property type="match status" value="1"/>
</dbReference>
<dbReference type="GO" id="GO:0035435">
    <property type="term" value="P:phosphate ion transmembrane transport"/>
    <property type="evidence" value="ECO:0007669"/>
    <property type="project" value="InterPro"/>
</dbReference>
<dbReference type="NCBIfam" id="TIGR00972">
    <property type="entry name" value="3a0107s01c2"/>
    <property type="match status" value="1"/>
</dbReference>
<dbReference type="GO" id="GO:0005524">
    <property type="term" value="F:ATP binding"/>
    <property type="evidence" value="ECO:0007669"/>
    <property type="project" value="UniProtKB-KW"/>
</dbReference>
<dbReference type="InterPro" id="IPR005670">
    <property type="entry name" value="PstB-like"/>
</dbReference>
<evidence type="ECO:0000259" key="3">
    <source>
        <dbReference type="PROSITE" id="PS50893"/>
    </source>
</evidence>
<dbReference type="PANTHER" id="PTHR43423:SF1">
    <property type="entry name" value="ABC TRANSPORTER I FAMILY MEMBER 17"/>
    <property type="match status" value="1"/>
</dbReference>
<dbReference type="PROSITE" id="PS50893">
    <property type="entry name" value="ABC_TRANSPORTER_2"/>
    <property type="match status" value="1"/>
</dbReference>
<dbReference type="SUPFAM" id="SSF52540">
    <property type="entry name" value="P-loop containing nucleoside triphosphate hydrolases"/>
    <property type="match status" value="1"/>
</dbReference>
<dbReference type="SMART" id="SM00382">
    <property type="entry name" value="AAA"/>
    <property type="match status" value="1"/>
</dbReference>
<dbReference type="InterPro" id="IPR003593">
    <property type="entry name" value="AAA+_ATPase"/>
</dbReference>